<reference evidence="2 3" key="1">
    <citation type="journal article" date="2013" name="Curr. Biol.">
        <title>The Genome of the Foraminiferan Reticulomyxa filosa.</title>
        <authorList>
            <person name="Glockner G."/>
            <person name="Hulsmann N."/>
            <person name="Schleicher M."/>
            <person name="Noegel A.A."/>
            <person name="Eichinger L."/>
            <person name="Gallinger C."/>
            <person name="Pawlowski J."/>
            <person name="Sierra R."/>
            <person name="Euteneuer U."/>
            <person name="Pillet L."/>
            <person name="Moustafa A."/>
            <person name="Platzer M."/>
            <person name="Groth M."/>
            <person name="Szafranski K."/>
            <person name="Schliwa M."/>
        </authorList>
    </citation>
    <scope>NUCLEOTIDE SEQUENCE [LARGE SCALE GENOMIC DNA]</scope>
</reference>
<dbReference type="Pfam" id="PF08244">
    <property type="entry name" value="Glyco_hydro_32C"/>
    <property type="match status" value="1"/>
</dbReference>
<evidence type="ECO:0000313" key="2">
    <source>
        <dbReference type="EMBL" id="ETO23202.1"/>
    </source>
</evidence>
<dbReference type="Gene3D" id="2.60.120.560">
    <property type="entry name" value="Exo-inulinase, domain 1"/>
    <property type="match status" value="1"/>
</dbReference>
<dbReference type="InterPro" id="IPR013189">
    <property type="entry name" value="Glyco_hydro_32_C"/>
</dbReference>
<dbReference type="SUPFAM" id="SSF49899">
    <property type="entry name" value="Concanavalin A-like lectins/glucanases"/>
    <property type="match status" value="1"/>
</dbReference>
<evidence type="ECO:0000313" key="3">
    <source>
        <dbReference type="Proteomes" id="UP000023152"/>
    </source>
</evidence>
<sequence length="243" mass="27425">MSLPRVLQVDETNTSYPRLTSSVIPEFGDILHDPDSFAQIQDMVVLNTTQFLSPELVYGNELDVEIIVEPCLCECGIYVLSDGHAMTEFTKIGVVFQQNTVYVNTENSSLDNSTYKGQDQIYVHNWNGNTENIKLRVIIDHSIIEVFVNNGINVITERVYPTLSSSLNVGLYANNGNCIFKTIQAWNVNAIFDNIASPPDVKENNDMSQIRLQFSLTYFALVKFFDCCMLKQKYNVPCLGILI</sequence>
<dbReference type="PANTHER" id="PTHR42800">
    <property type="entry name" value="EXOINULINASE INUD (AFU_ORTHOLOGUE AFUA_5G00480)"/>
    <property type="match status" value="1"/>
</dbReference>
<dbReference type="GO" id="GO:0004575">
    <property type="term" value="F:sucrose alpha-glucosidase activity"/>
    <property type="evidence" value="ECO:0007669"/>
    <property type="project" value="TreeGrafter"/>
</dbReference>
<keyword evidence="3" id="KW-1185">Reference proteome</keyword>
<protein>
    <submittedName>
        <fullName evidence="2">Glycosyl hydrolase family 32 domain protein</fullName>
    </submittedName>
</protein>
<dbReference type="OrthoDB" id="1930580at2759"/>
<comment type="caution">
    <text evidence="2">The sequence shown here is derived from an EMBL/GenBank/DDBJ whole genome shotgun (WGS) entry which is preliminary data.</text>
</comment>
<accession>X6NCZ9</accession>
<dbReference type="Proteomes" id="UP000023152">
    <property type="component" value="Unassembled WGS sequence"/>
</dbReference>
<name>X6NCZ9_RETFI</name>
<proteinExistence type="predicted"/>
<dbReference type="GO" id="GO:0005987">
    <property type="term" value="P:sucrose catabolic process"/>
    <property type="evidence" value="ECO:0007669"/>
    <property type="project" value="TreeGrafter"/>
</dbReference>
<evidence type="ECO:0000259" key="1">
    <source>
        <dbReference type="Pfam" id="PF08244"/>
    </source>
</evidence>
<dbReference type="PANTHER" id="PTHR42800:SF3">
    <property type="entry name" value="GLYCOSYL HYDROLASE FAMILY 32 N-TERMINAL DOMAIN-CONTAINING PROTEIN"/>
    <property type="match status" value="1"/>
</dbReference>
<dbReference type="InterPro" id="IPR013320">
    <property type="entry name" value="ConA-like_dom_sf"/>
</dbReference>
<keyword evidence="2" id="KW-0378">Hydrolase</keyword>
<feature type="domain" description="Glycosyl hydrolase family 32 C-terminal" evidence="1">
    <location>
        <begin position="59"/>
        <end position="187"/>
    </location>
</feature>
<dbReference type="AlphaFoldDB" id="X6NCZ9"/>
<dbReference type="EMBL" id="ASPP01010117">
    <property type="protein sequence ID" value="ETO23202.1"/>
    <property type="molecule type" value="Genomic_DNA"/>
</dbReference>
<organism evidence="2 3">
    <name type="scientific">Reticulomyxa filosa</name>
    <dbReference type="NCBI Taxonomy" id="46433"/>
    <lineage>
        <taxon>Eukaryota</taxon>
        <taxon>Sar</taxon>
        <taxon>Rhizaria</taxon>
        <taxon>Retaria</taxon>
        <taxon>Foraminifera</taxon>
        <taxon>Monothalamids</taxon>
        <taxon>Reticulomyxidae</taxon>
        <taxon>Reticulomyxa</taxon>
    </lineage>
</organism>
<dbReference type="GO" id="GO:0005737">
    <property type="term" value="C:cytoplasm"/>
    <property type="evidence" value="ECO:0007669"/>
    <property type="project" value="TreeGrafter"/>
</dbReference>
<gene>
    <name evidence="2" type="ORF">RFI_13983</name>
</gene>